<dbReference type="Pfam" id="PF12732">
    <property type="entry name" value="YtxH"/>
    <property type="match status" value="1"/>
</dbReference>
<dbReference type="EMBL" id="JAUSUC010000013">
    <property type="protein sequence ID" value="MDQ0215036.1"/>
    <property type="molecule type" value="Genomic_DNA"/>
</dbReference>
<evidence type="ECO:0000313" key="3">
    <source>
        <dbReference type="Proteomes" id="UP001237207"/>
    </source>
</evidence>
<keyword evidence="1" id="KW-0472">Membrane</keyword>
<gene>
    <name evidence="2" type="ORF">J2S13_001435</name>
</gene>
<reference evidence="2" key="1">
    <citation type="submission" date="2023-07" db="EMBL/GenBank/DDBJ databases">
        <title>Genomic Encyclopedia of Type Strains, Phase IV (KMG-IV): sequencing the most valuable type-strain genomes for metagenomic binning, comparative biology and taxonomic classification.</title>
        <authorList>
            <person name="Goeker M."/>
        </authorList>
    </citation>
    <scope>NUCLEOTIDE SEQUENCE</scope>
    <source>
        <strain evidence="2">DSM 23947</strain>
    </source>
</reference>
<accession>A0AAJ1T1N7</accession>
<proteinExistence type="predicted"/>
<keyword evidence="1" id="KW-0812">Transmembrane</keyword>
<evidence type="ECO:0000256" key="1">
    <source>
        <dbReference type="SAM" id="Phobius"/>
    </source>
</evidence>
<protein>
    <submittedName>
        <fullName evidence="2">Gas vesicle protein</fullName>
    </submittedName>
</protein>
<organism evidence="2 3">
    <name type="scientific">Oikeobacillus pervagus</name>
    <dbReference type="NCBI Taxonomy" id="1325931"/>
    <lineage>
        <taxon>Bacteria</taxon>
        <taxon>Bacillati</taxon>
        <taxon>Bacillota</taxon>
        <taxon>Bacilli</taxon>
        <taxon>Bacillales</taxon>
        <taxon>Bacillaceae</taxon>
        <taxon>Oikeobacillus</taxon>
    </lineage>
</organism>
<keyword evidence="1" id="KW-1133">Transmembrane helix</keyword>
<dbReference type="InterPro" id="IPR052928">
    <property type="entry name" value="Desiccation-related_membrane"/>
</dbReference>
<dbReference type="PANTHER" id="PTHR35792">
    <property type="entry name" value="GENERAL STRESS PROTEIN"/>
    <property type="match status" value="1"/>
</dbReference>
<dbReference type="PANTHER" id="PTHR35792:SF1">
    <property type="entry name" value="SLL0268 PROTEIN"/>
    <property type="match status" value="1"/>
</dbReference>
<sequence>MANENKKVKTNDENMNTKDFLIGALVGGIIGATTALFLAPKSGRELRDNLNGQAINLKEKATSWTETAKERGCEMASIAKEKTGAISKTVQDQSNDWISKVKTLKKSTKNEVDEINDSTTEDWTIKLDEAKKAFDETEKAYQQ</sequence>
<dbReference type="Proteomes" id="UP001237207">
    <property type="component" value="Unassembled WGS sequence"/>
</dbReference>
<keyword evidence="3" id="KW-1185">Reference proteome</keyword>
<name>A0AAJ1T1N7_9BACI</name>
<evidence type="ECO:0000313" key="2">
    <source>
        <dbReference type="EMBL" id="MDQ0215036.1"/>
    </source>
</evidence>
<dbReference type="RefSeq" id="WP_307257036.1">
    <property type="nucleotide sequence ID" value="NZ_JAUSUC010000013.1"/>
</dbReference>
<dbReference type="InterPro" id="IPR024623">
    <property type="entry name" value="YtxH"/>
</dbReference>
<feature type="transmembrane region" description="Helical" evidence="1">
    <location>
        <begin position="20"/>
        <end position="39"/>
    </location>
</feature>
<comment type="caution">
    <text evidence="2">The sequence shown here is derived from an EMBL/GenBank/DDBJ whole genome shotgun (WGS) entry which is preliminary data.</text>
</comment>
<dbReference type="AlphaFoldDB" id="A0AAJ1T1N7"/>